<gene>
    <name evidence="7" type="primary">flgL</name>
    <name evidence="7" type="ORF">MoryE10_20900</name>
</gene>
<dbReference type="Gene3D" id="1.20.1330.10">
    <property type="entry name" value="f41 fragment of flagellin, N-terminal domain"/>
    <property type="match status" value="1"/>
</dbReference>
<evidence type="ECO:0000313" key="7">
    <source>
        <dbReference type="EMBL" id="BBL71484.1"/>
    </source>
</evidence>
<reference evidence="7" key="1">
    <citation type="submission" date="2019-06" db="EMBL/GenBank/DDBJ databases">
        <title>Complete genome sequence of Methylogaea oryzae strain JCM16910.</title>
        <authorList>
            <person name="Asakawa S."/>
        </authorList>
    </citation>
    <scope>NUCLEOTIDE SEQUENCE</scope>
    <source>
        <strain evidence="7">E10</strain>
    </source>
</reference>
<proteinExistence type="inferred from homology"/>
<dbReference type="PANTHER" id="PTHR42792:SF1">
    <property type="entry name" value="FLAGELLAR HOOK-ASSOCIATED PROTEIN 3"/>
    <property type="match status" value="1"/>
</dbReference>
<dbReference type="EMBL" id="AP019782">
    <property type="protein sequence ID" value="BBL71484.1"/>
    <property type="molecule type" value="Genomic_DNA"/>
</dbReference>
<evidence type="ECO:0000256" key="2">
    <source>
        <dbReference type="ARBA" id="ARBA00004613"/>
    </source>
</evidence>
<evidence type="ECO:0000313" key="8">
    <source>
        <dbReference type="Proteomes" id="UP000824988"/>
    </source>
</evidence>
<dbReference type="GO" id="GO:0005576">
    <property type="term" value="C:extracellular region"/>
    <property type="evidence" value="ECO:0007669"/>
    <property type="project" value="UniProtKB-SubCell"/>
</dbReference>
<dbReference type="GO" id="GO:0005198">
    <property type="term" value="F:structural molecule activity"/>
    <property type="evidence" value="ECO:0007669"/>
    <property type="project" value="InterPro"/>
</dbReference>
<dbReference type="GO" id="GO:0071973">
    <property type="term" value="P:bacterial-type flagellum-dependent cell motility"/>
    <property type="evidence" value="ECO:0007669"/>
    <property type="project" value="InterPro"/>
</dbReference>
<dbReference type="InterPro" id="IPR001492">
    <property type="entry name" value="Flagellin"/>
</dbReference>
<evidence type="ECO:0000256" key="4">
    <source>
        <dbReference type="ARBA" id="ARBA00022525"/>
    </source>
</evidence>
<accession>A0A8D4VQH9</accession>
<evidence type="ECO:0000259" key="6">
    <source>
        <dbReference type="Pfam" id="PF00669"/>
    </source>
</evidence>
<dbReference type="AlphaFoldDB" id="A0A8D4VQH9"/>
<evidence type="ECO:0000256" key="3">
    <source>
        <dbReference type="ARBA" id="ARBA00005709"/>
    </source>
</evidence>
<dbReference type="PANTHER" id="PTHR42792">
    <property type="entry name" value="FLAGELLIN"/>
    <property type="match status" value="1"/>
</dbReference>
<keyword evidence="4" id="KW-0964">Secreted</keyword>
<evidence type="ECO:0000256" key="5">
    <source>
        <dbReference type="ARBA" id="ARBA00023143"/>
    </source>
</evidence>
<keyword evidence="7" id="KW-0282">Flagellum</keyword>
<dbReference type="Proteomes" id="UP000824988">
    <property type="component" value="Chromosome"/>
</dbReference>
<dbReference type="NCBIfam" id="TIGR02550">
    <property type="entry name" value="flagell_flgL"/>
    <property type="match status" value="1"/>
</dbReference>
<sequence>MRISTTWAQQLGVNAMLMQQSKLSETQMQLSTGKKYLSPSDNVAATSNALDISTSLSVTKQYEANAKSVVSRLSAEESVLGGSVDIMDRLKELAIQGQNGTLSAPDRTVLGEEALQLLDSMVGLANTVGPNGDYLFSGLKSQTLPFNKTLAAAGPPAVYNFPWQGNAVPPAPANEQRTIEIGPSRSVADGDSGYYVFGSAPTSAGPTQDIFTTIQKFANNMLSNTPQSSDIADLELATQRLRTVRSNVGDRLNAVDDQSGINKAYVLQMQQTLSQVQDLDYTEAISKLNLQTQSLQAAQQSYIKVQGLSLFNYLR</sequence>
<dbReference type="Pfam" id="PF00669">
    <property type="entry name" value="Flagellin_N"/>
    <property type="match status" value="1"/>
</dbReference>
<keyword evidence="7" id="KW-0966">Cell projection</keyword>
<protein>
    <submittedName>
        <fullName evidence="7">Flagellar hook-filament junction protein FlgL</fullName>
    </submittedName>
</protein>
<dbReference type="InterPro" id="IPR013384">
    <property type="entry name" value="Flagell_FlgL"/>
</dbReference>
<feature type="domain" description="Flagellin N-terminal" evidence="6">
    <location>
        <begin position="3"/>
        <end position="139"/>
    </location>
</feature>
<keyword evidence="5" id="KW-0975">Bacterial flagellum</keyword>
<comment type="similarity">
    <text evidence="3">Belongs to the bacterial flagellin family.</text>
</comment>
<dbReference type="SUPFAM" id="SSF64518">
    <property type="entry name" value="Phase 1 flagellin"/>
    <property type="match status" value="1"/>
</dbReference>
<name>A0A8D4VQH9_9GAMM</name>
<evidence type="ECO:0000256" key="1">
    <source>
        <dbReference type="ARBA" id="ARBA00004365"/>
    </source>
</evidence>
<dbReference type="GO" id="GO:0009424">
    <property type="term" value="C:bacterial-type flagellum hook"/>
    <property type="evidence" value="ECO:0007669"/>
    <property type="project" value="InterPro"/>
</dbReference>
<organism evidence="7 8">
    <name type="scientific">Methylogaea oryzae</name>
    <dbReference type="NCBI Taxonomy" id="1295382"/>
    <lineage>
        <taxon>Bacteria</taxon>
        <taxon>Pseudomonadati</taxon>
        <taxon>Pseudomonadota</taxon>
        <taxon>Gammaproteobacteria</taxon>
        <taxon>Methylococcales</taxon>
        <taxon>Methylococcaceae</taxon>
        <taxon>Methylogaea</taxon>
    </lineage>
</organism>
<keyword evidence="8" id="KW-1185">Reference proteome</keyword>
<dbReference type="KEGG" id="moz:MoryE10_20900"/>
<comment type="subcellular location">
    <subcellularLocation>
        <location evidence="1">Bacterial flagellum</location>
    </subcellularLocation>
    <subcellularLocation>
        <location evidence="2">Secreted</location>
    </subcellularLocation>
</comment>
<keyword evidence="7" id="KW-0969">Cilium</keyword>
<dbReference type="InterPro" id="IPR001029">
    <property type="entry name" value="Flagellin_N"/>
</dbReference>